<organism evidence="2 3">
    <name type="scientific">Micromonospora polyrhachis</name>
    <dbReference type="NCBI Taxonomy" id="1282883"/>
    <lineage>
        <taxon>Bacteria</taxon>
        <taxon>Bacillati</taxon>
        <taxon>Actinomycetota</taxon>
        <taxon>Actinomycetes</taxon>
        <taxon>Micromonosporales</taxon>
        <taxon>Micromonosporaceae</taxon>
        <taxon>Micromonospora</taxon>
    </lineage>
</organism>
<dbReference type="InterPro" id="IPR001279">
    <property type="entry name" value="Metallo-B-lactamas"/>
</dbReference>
<proteinExistence type="predicted"/>
<dbReference type="InterPro" id="IPR036866">
    <property type="entry name" value="RibonucZ/Hydroxyglut_hydro"/>
</dbReference>
<name>A0A7W7SYF0_9ACTN</name>
<feature type="domain" description="Metallo-beta-lactamase" evidence="1">
    <location>
        <begin position="23"/>
        <end position="200"/>
    </location>
</feature>
<dbReference type="EMBL" id="JACHJW010000001">
    <property type="protein sequence ID" value="MBB4961935.1"/>
    <property type="molecule type" value="Genomic_DNA"/>
</dbReference>
<accession>A0A7W7SYF0</accession>
<dbReference type="CDD" id="cd07716">
    <property type="entry name" value="RNaseZ_short-form-like_MBL-fold"/>
    <property type="match status" value="1"/>
</dbReference>
<dbReference type="AlphaFoldDB" id="A0A7W7SYF0"/>
<dbReference type="PANTHER" id="PTHR46018:SF4">
    <property type="entry name" value="METALLO-HYDROLASE YHFI-RELATED"/>
    <property type="match status" value="1"/>
</dbReference>
<gene>
    <name evidence="2" type="ORF">FHR38_005668</name>
</gene>
<dbReference type="GO" id="GO:0042781">
    <property type="term" value="F:3'-tRNA processing endoribonuclease activity"/>
    <property type="evidence" value="ECO:0007669"/>
    <property type="project" value="TreeGrafter"/>
</dbReference>
<protein>
    <submittedName>
        <fullName evidence="2">Ribonuclease BN (tRNA processing enzyme)</fullName>
    </submittedName>
</protein>
<sequence>MINQPLRLTVLGCATPYPSVDNPCSGYLLSSGDTHVWVDAGTGTLGQLQRHVRLDELAAIWISHLHADHSADLLTAYYGALFADIQLAAPIPLYGPPGIADRLAHFLTNTTLRSPIESAFAITELHDGHRVEVGPLTLTSQAVSHGIPAFALRVAVAGRSLVYSGDTAPCDSLTRLADGGDVLLCEAESAQVPAEGEQVHHTPEDAGDTASAAGVGRLIVTHVGRFLSPQEAVARASTRFDGPVDYAAPGATFEIDQASRTRRRGGFETTGACQLIDCSGVSASADGELPAVGHVVGRAVRAPAMRAGDTVDHCGDRST</sequence>
<keyword evidence="3" id="KW-1185">Reference proteome</keyword>
<comment type="caution">
    <text evidence="2">The sequence shown here is derived from an EMBL/GenBank/DDBJ whole genome shotgun (WGS) entry which is preliminary data.</text>
</comment>
<evidence type="ECO:0000313" key="2">
    <source>
        <dbReference type="EMBL" id="MBB4961935.1"/>
    </source>
</evidence>
<dbReference type="Proteomes" id="UP000578819">
    <property type="component" value="Unassembled WGS sequence"/>
</dbReference>
<dbReference type="Pfam" id="PF12706">
    <property type="entry name" value="Lactamase_B_2"/>
    <property type="match status" value="1"/>
</dbReference>
<dbReference type="SMART" id="SM00849">
    <property type="entry name" value="Lactamase_B"/>
    <property type="match status" value="1"/>
</dbReference>
<dbReference type="SUPFAM" id="SSF56281">
    <property type="entry name" value="Metallo-hydrolase/oxidoreductase"/>
    <property type="match status" value="1"/>
</dbReference>
<reference evidence="2 3" key="1">
    <citation type="submission" date="2020-08" db="EMBL/GenBank/DDBJ databases">
        <title>Sequencing the genomes of 1000 actinobacteria strains.</title>
        <authorList>
            <person name="Klenk H.-P."/>
        </authorList>
    </citation>
    <scope>NUCLEOTIDE SEQUENCE [LARGE SCALE GENOMIC DNA]</scope>
    <source>
        <strain evidence="2 3">DSM 45886</strain>
    </source>
</reference>
<evidence type="ECO:0000313" key="3">
    <source>
        <dbReference type="Proteomes" id="UP000578819"/>
    </source>
</evidence>
<evidence type="ECO:0000259" key="1">
    <source>
        <dbReference type="SMART" id="SM00849"/>
    </source>
</evidence>
<dbReference type="Gene3D" id="3.60.15.10">
    <property type="entry name" value="Ribonuclease Z/Hydroxyacylglutathione hydrolase-like"/>
    <property type="match status" value="1"/>
</dbReference>
<dbReference type="PANTHER" id="PTHR46018">
    <property type="entry name" value="ZINC PHOSPHODIESTERASE ELAC PROTEIN 1"/>
    <property type="match status" value="1"/>
</dbReference>